<accession>A0A841HW72</accession>
<feature type="signal peptide" evidence="1">
    <location>
        <begin position="1"/>
        <end position="33"/>
    </location>
</feature>
<reference evidence="2 3" key="1">
    <citation type="submission" date="2020-08" db="EMBL/GenBank/DDBJ databases">
        <title>Genomic Encyclopedia of Type Strains, Phase IV (KMG-IV): sequencing the most valuable type-strain genomes for metagenomic binning, comparative biology and taxonomic classification.</title>
        <authorList>
            <person name="Goeker M."/>
        </authorList>
    </citation>
    <scope>NUCLEOTIDE SEQUENCE [LARGE SCALE GENOMIC DNA]</scope>
    <source>
        <strain evidence="2 3">DSM 26723</strain>
    </source>
</reference>
<dbReference type="AlphaFoldDB" id="A0A841HW72"/>
<dbReference type="EMBL" id="JACHHZ010000006">
    <property type="protein sequence ID" value="MBB6096035.1"/>
    <property type="molecule type" value="Genomic_DNA"/>
</dbReference>
<keyword evidence="1" id="KW-0732">Signal</keyword>
<evidence type="ECO:0000313" key="2">
    <source>
        <dbReference type="EMBL" id="MBB6096035.1"/>
    </source>
</evidence>
<dbReference type="RefSeq" id="WP_184335413.1">
    <property type="nucleotide sequence ID" value="NZ_JACHHZ010000006.1"/>
</dbReference>
<dbReference type="Proteomes" id="UP000588068">
    <property type="component" value="Unassembled WGS sequence"/>
</dbReference>
<protein>
    <submittedName>
        <fullName evidence="2">Uncharacterized protein</fullName>
    </submittedName>
</protein>
<comment type="caution">
    <text evidence="2">The sequence shown here is derived from an EMBL/GenBank/DDBJ whole genome shotgun (WGS) entry which is preliminary data.</text>
</comment>
<evidence type="ECO:0000256" key="1">
    <source>
        <dbReference type="SAM" id="SignalP"/>
    </source>
</evidence>
<name>A0A841HW72_9GAMM</name>
<evidence type="ECO:0000313" key="3">
    <source>
        <dbReference type="Proteomes" id="UP000588068"/>
    </source>
</evidence>
<gene>
    <name evidence="2" type="ORF">HNQ60_004926</name>
</gene>
<feature type="chain" id="PRO_5032541677" evidence="1">
    <location>
        <begin position="34"/>
        <end position="79"/>
    </location>
</feature>
<proteinExistence type="predicted"/>
<organism evidence="2 3">
    <name type="scientific">Povalibacter uvarum</name>
    <dbReference type="NCBI Taxonomy" id="732238"/>
    <lineage>
        <taxon>Bacteria</taxon>
        <taxon>Pseudomonadati</taxon>
        <taxon>Pseudomonadota</taxon>
        <taxon>Gammaproteobacteria</taxon>
        <taxon>Steroidobacterales</taxon>
        <taxon>Steroidobacteraceae</taxon>
        <taxon>Povalibacter</taxon>
    </lineage>
</organism>
<sequence>MKTAAIQFTARLSAMTVSAGALAVLLMAPPARSVDRDTTIEQQQIAHLETLMTRHDVRNALDLPRDAEEACATTHQERG</sequence>
<keyword evidence="3" id="KW-1185">Reference proteome</keyword>